<keyword evidence="2" id="KW-1185">Reference proteome</keyword>
<sequence length="43" mass="5139">MECHYKIAPSAPFLKEELLSLDEKNKEAQWIPIRRVQRPSKEE</sequence>
<gene>
    <name evidence="1" type="ORF">HMPREF9555_00705</name>
</gene>
<organism evidence="1 2">
    <name type="scientific">Selenomonas artemidis F0399</name>
    <dbReference type="NCBI Taxonomy" id="749551"/>
    <lineage>
        <taxon>Bacteria</taxon>
        <taxon>Bacillati</taxon>
        <taxon>Bacillota</taxon>
        <taxon>Negativicutes</taxon>
        <taxon>Selenomonadales</taxon>
        <taxon>Selenomonadaceae</taxon>
        <taxon>Selenomonas</taxon>
    </lineage>
</organism>
<dbReference type="AlphaFoldDB" id="E7N154"/>
<proteinExistence type="predicted"/>
<dbReference type="STRING" id="749551.HMPREF9555_00705"/>
<dbReference type="EMBL" id="AECV01000009">
    <property type="protein sequence ID" value="EFW30075.1"/>
    <property type="molecule type" value="Genomic_DNA"/>
</dbReference>
<accession>E7N154</accession>
<protein>
    <submittedName>
        <fullName evidence="1">Uncharacterized protein</fullName>
    </submittedName>
</protein>
<dbReference type="HOGENOM" id="CLU_3239465_0_0_9"/>
<evidence type="ECO:0000313" key="1">
    <source>
        <dbReference type="EMBL" id="EFW30075.1"/>
    </source>
</evidence>
<reference evidence="1 2" key="1">
    <citation type="submission" date="2010-08" db="EMBL/GenBank/DDBJ databases">
        <authorList>
            <person name="Weinstock G."/>
            <person name="Sodergren E."/>
            <person name="Clifton S."/>
            <person name="Fulton L."/>
            <person name="Fulton B."/>
            <person name="Courtney L."/>
            <person name="Fronick C."/>
            <person name="Harrison M."/>
            <person name="Strong C."/>
            <person name="Farmer C."/>
            <person name="Delahaunty K."/>
            <person name="Markovic C."/>
            <person name="Hall O."/>
            <person name="Minx P."/>
            <person name="Tomlinson C."/>
            <person name="Mitreva M."/>
            <person name="Hou S."/>
            <person name="Chen J."/>
            <person name="Wollam A."/>
            <person name="Pepin K.H."/>
            <person name="Johnson M."/>
            <person name="Bhonagiri V."/>
            <person name="Zhang X."/>
            <person name="Suruliraj S."/>
            <person name="Warren W."/>
            <person name="Chinwalla A."/>
            <person name="Mardis E.R."/>
            <person name="Wilson R.K."/>
        </authorList>
    </citation>
    <scope>NUCLEOTIDE SEQUENCE [LARGE SCALE GENOMIC DNA]</scope>
    <source>
        <strain evidence="1 2">F0399</strain>
    </source>
</reference>
<evidence type="ECO:0000313" key="2">
    <source>
        <dbReference type="Proteomes" id="UP000004633"/>
    </source>
</evidence>
<name>E7N154_9FIRM</name>
<comment type="caution">
    <text evidence="1">The sequence shown here is derived from an EMBL/GenBank/DDBJ whole genome shotgun (WGS) entry which is preliminary data.</text>
</comment>
<dbReference type="Proteomes" id="UP000004633">
    <property type="component" value="Unassembled WGS sequence"/>
</dbReference>